<name>A0A0C9WD04_9AGAM</name>
<dbReference type="PROSITE" id="PS00028">
    <property type="entry name" value="ZINC_FINGER_C2H2_1"/>
    <property type="match status" value="1"/>
</dbReference>
<feature type="region of interest" description="Disordered" evidence="2">
    <location>
        <begin position="107"/>
        <end position="126"/>
    </location>
</feature>
<dbReference type="InterPro" id="IPR041078">
    <property type="entry name" value="Plavaka"/>
</dbReference>
<dbReference type="Proteomes" id="UP000053820">
    <property type="component" value="Unassembled WGS sequence"/>
</dbReference>
<keyword evidence="1" id="KW-0862">Zinc</keyword>
<protein>
    <recommendedName>
        <fullName evidence="3">C2H2-type domain-containing protein</fullName>
    </recommendedName>
</protein>
<dbReference type="OrthoDB" id="3199698at2759"/>
<dbReference type="EMBL" id="KN839857">
    <property type="protein sequence ID" value="KIJ62072.1"/>
    <property type="molecule type" value="Genomic_DNA"/>
</dbReference>
<dbReference type="InterPro" id="IPR013087">
    <property type="entry name" value="Znf_C2H2_type"/>
</dbReference>
<keyword evidence="1" id="KW-0479">Metal-binding</keyword>
<evidence type="ECO:0000256" key="2">
    <source>
        <dbReference type="SAM" id="MobiDB-lite"/>
    </source>
</evidence>
<evidence type="ECO:0000259" key="3">
    <source>
        <dbReference type="PROSITE" id="PS50157"/>
    </source>
</evidence>
<accession>A0A0C9WD04</accession>
<feature type="region of interest" description="Disordered" evidence="2">
    <location>
        <begin position="31"/>
        <end position="88"/>
    </location>
</feature>
<evidence type="ECO:0000313" key="5">
    <source>
        <dbReference type="Proteomes" id="UP000053820"/>
    </source>
</evidence>
<dbReference type="AlphaFoldDB" id="A0A0C9WD04"/>
<feature type="compositionally biased region" description="Pro residues" evidence="2">
    <location>
        <begin position="45"/>
        <end position="57"/>
    </location>
</feature>
<feature type="domain" description="C2H2-type" evidence="3">
    <location>
        <begin position="18"/>
        <end position="48"/>
    </location>
</feature>
<dbReference type="HOGENOM" id="CLU_006344_1_0_1"/>
<gene>
    <name evidence="4" type="ORF">HYDPIDRAFT_95108</name>
</gene>
<proteinExistence type="predicted"/>
<organism evidence="4 5">
    <name type="scientific">Hydnomerulius pinastri MD-312</name>
    <dbReference type="NCBI Taxonomy" id="994086"/>
    <lineage>
        <taxon>Eukaryota</taxon>
        <taxon>Fungi</taxon>
        <taxon>Dikarya</taxon>
        <taxon>Basidiomycota</taxon>
        <taxon>Agaricomycotina</taxon>
        <taxon>Agaricomycetes</taxon>
        <taxon>Agaricomycetidae</taxon>
        <taxon>Boletales</taxon>
        <taxon>Boletales incertae sedis</taxon>
        <taxon>Leucogyrophana</taxon>
    </lineage>
</organism>
<reference evidence="4 5" key="1">
    <citation type="submission" date="2014-04" db="EMBL/GenBank/DDBJ databases">
        <title>Evolutionary Origins and Diversification of the Mycorrhizal Mutualists.</title>
        <authorList>
            <consortium name="DOE Joint Genome Institute"/>
            <consortium name="Mycorrhizal Genomics Consortium"/>
            <person name="Kohler A."/>
            <person name="Kuo A."/>
            <person name="Nagy L.G."/>
            <person name="Floudas D."/>
            <person name="Copeland A."/>
            <person name="Barry K.W."/>
            <person name="Cichocki N."/>
            <person name="Veneault-Fourrey C."/>
            <person name="LaButti K."/>
            <person name="Lindquist E.A."/>
            <person name="Lipzen A."/>
            <person name="Lundell T."/>
            <person name="Morin E."/>
            <person name="Murat C."/>
            <person name="Riley R."/>
            <person name="Ohm R."/>
            <person name="Sun H."/>
            <person name="Tunlid A."/>
            <person name="Henrissat B."/>
            <person name="Grigoriev I.V."/>
            <person name="Hibbett D.S."/>
            <person name="Martin F."/>
        </authorList>
    </citation>
    <scope>NUCLEOTIDE SEQUENCE [LARGE SCALE GENOMIC DNA]</scope>
    <source>
        <strain evidence="4 5">MD-312</strain>
    </source>
</reference>
<keyword evidence="1" id="KW-0863">Zinc-finger</keyword>
<dbReference type="PROSITE" id="PS50157">
    <property type="entry name" value="ZINC_FINGER_C2H2_2"/>
    <property type="match status" value="1"/>
</dbReference>
<dbReference type="Pfam" id="PF18759">
    <property type="entry name" value="Plavaka"/>
    <property type="match status" value="1"/>
</dbReference>
<dbReference type="GO" id="GO:0008270">
    <property type="term" value="F:zinc ion binding"/>
    <property type="evidence" value="ECO:0007669"/>
    <property type="project" value="UniProtKB-KW"/>
</dbReference>
<evidence type="ECO:0000313" key="4">
    <source>
        <dbReference type="EMBL" id="KIJ62072.1"/>
    </source>
</evidence>
<keyword evidence="5" id="KW-1185">Reference proteome</keyword>
<evidence type="ECO:0000256" key="1">
    <source>
        <dbReference type="PROSITE-ProRule" id="PRU00042"/>
    </source>
</evidence>
<sequence length="968" mass="109906">MSSARPPRPQPVHSALQYPCERAGCQRFFKTLGGRTKHMRSAHLPVPPLPQVQPPPAQSLINPPADELDPDPASENAGDGAPLEPSPDVETQFYEWCTGRPCNERGEYLATGTPPPPKADNPTDWTPYDDRIQFETADFLFTRNQMAAPQIDALLDLWAATLLKHGDKPPFAHHRHLHQTIDNTPLGEIKWQKFSVHYTGEVPAMNPPPWMQESYEVWFRNPRAVTERILGNPSFASEMDYRPFREYSTEGDTRQFQDFMSGDWAWDQADIISEGTNTLGSTFVPIILGSDKTTVSVGTGNNEFYPLYLSIGNVRNNVRRAHRDALVLIGFLAIPKTTKEHASDTAFRRFRRQLFHSSLAMILNPFKPGMTKPEIVRFGDGHYRRVVYGLGPYIADYEEQALLTCIVRGWCPRCQAHRSHLDGEACTHCREFHEALFEESTLSVLWEEYGIVGDLVPFTNDFPRADIHQLIAPDILHQLIKGCFKDHLVDWVEAYLRAKHSKRRAEAILDDIDRRIAIVAPFAGLRRFPQGRGFKQWTGNDSKALMKVYIAAIEGHVPSEIVRTFRAFLEFCYSVRRYNITEKHLKDIEDALQRFHHYREFFKTGDFPVVTTFSLPRQHSAKHYPALIRLFGAPNGLCSSITECKHIKAVKEPYCRSSKYQALGQMLLTNQRLDKIAASRADFRSRGMLEGTCLSAVFKSLEEEDQPTASMQADNDETVADDSATNLAAHVELARTPRKPSLFSLVSYSYDKLQNESVHLHIPTLPDLIRRFLFDQIYPDDPRDQSEIPLAGCPRFEGRISTFNSASSRFYAPSDLSGIGGMQTEYIRSTPLWRNEGPRLNCVLVGTNADNSEDTGMGAYDIARVLAFFSFKYRGVVYPCAVIRWFDKIGGSPDEDTGMWMVRPAFLPNHSPHITIIHVDSIYRAAHLIPIFGSSHISRNIKPHHCYDAFRAFYVNKYADHHSFEIAA</sequence>